<dbReference type="KEGG" id="mprt:ET475_14780"/>
<dbReference type="EMBL" id="CP035494">
    <property type="protein sequence ID" value="QAY61893.1"/>
    <property type="molecule type" value="Genomic_DNA"/>
</dbReference>
<dbReference type="Pfam" id="PF12028">
    <property type="entry name" value="DUF3515"/>
    <property type="match status" value="1"/>
</dbReference>
<evidence type="ECO:0000313" key="2">
    <source>
        <dbReference type="Proteomes" id="UP000293995"/>
    </source>
</evidence>
<dbReference type="OrthoDB" id="4331648at2"/>
<organism evidence="1 2">
    <name type="scientific">Microbacterium protaetiae</name>
    <dbReference type="NCBI Taxonomy" id="2509458"/>
    <lineage>
        <taxon>Bacteria</taxon>
        <taxon>Bacillati</taxon>
        <taxon>Actinomycetota</taxon>
        <taxon>Actinomycetes</taxon>
        <taxon>Micrococcales</taxon>
        <taxon>Microbacteriaceae</taxon>
        <taxon>Microbacterium</taxon>
    </lineage>
</organism>
<dbReference type="AlphaFoldDB" id="A0A4P6EJN7"/>
<proteinExistence type="predicted"/>
<reference evidence="1 2" key="1">
    <citation type="submission" date="2019-01" db="EMBL/GenBank/DDBJ databases">
        <title>Genome sequencing of strain DFW100M-13.</title>
        <authorList>
            <person name="Heo J."/>
            <person name="Kim S.-J."/>
            <person name="Kim J.-S."/>
            <person name="Hong S.-B."/>
            <person name="Kwon S.-W."/>
        </authorList>
    </citation>
    <scope>NUCLEOTIDE SEQUENCE [LARGE SCALE GENOMIC DNA]</scope>
    <source>
        <strain evidence="1 2">DFW100M-13</strain>
    </source>
</reference>
<gene>
    <name evidence="1" type="ORF">ET475_14780</name>
</gene>
<accession>A0A4P6EJN7</accession>
<evidence type="ECO:0000313" key="1">
    <source>
        <dbReference type="EMBL" id="QAY61893.1"/>
    </source>
</evidence>
<keyword evidence="2" id="KW-1185">Reference proteome</keyword>
<dbReference type="InterPro" id="IPR021903">
    <property type="entry name" value="DUF3515"/>
</dbReference>
<protein>
    <submittedName>
        <fullName evidence="1">DUF3515 family protein</fullName>
    </submittedName>
</protein>
<name>A0A4P6EJN7_9MICO</name>
<sequence>MVRLPKDLGEQQRVWTDAQSTAAWGSPTRVIMACGVTPPGPSTLKCVSLGGVDWLVDESEQPNFRITSYGRTPAVQVYIDGGDTSVDPNTVLTTLGRLVSAHTQKSAQCSDPDQIGE</sequence>
<dbReference type="Proteomes" id="UP000293995">
    <property type="component" value="Chromosome"/>
</dbReference>